<evidence type="ECO:0000313" key="2">
    <source>
        <dbReference type="WBParaSite" id="nRc.2.0.1.t09686-RA"/>
    </source>
</evidence>
<sequence length="130" mass="14774">MEIKAINPKKCKSETETGKPKKQCTNAIHAPNCYDSWKVAVKFHFQSSKTWVFGDLSPIAEVSSPKNCRGFVQMINADHIKRTSLFVRSCKKGKDKALLNVIQPCLPWSHKVAFADRRMDHFELNGVLQI</sequence>
<accession>A0A915I738</accession>
<dbReference type="Proteomes" id="UP000887565">
    <property type="component" value="Unplaced"/>
</dbReference>
<dbReference type="WBParaSite" id="nRc.2.0.1.t09686-RA">
    <property type="protein sequence ID" value="nRc.2.0.1.t09686-RA"/>
    <property type="gene ID" value="nRc.2.0.1.g09686"/>
</dbReference>
<protein>
    <submittedName>
        <fullName evidence="2">Uncharacterized protein</fullName>
    </submittedName>
</protein>
<dbReference type="AlphaFoldDB" id="A0A915I738"/>
<organism evidence="1 2">
    <name type="scientific">Romanomermis culicivorax</name>
    <name type="common">Nematode worm</name>
    <dbReference type="NCBI Taxonomy" id="13658"/>
    <lineage>
        <taxon>Eukaryota</taxon>
        <taxon>Metazoa</taxon>
        <taxon>Ecdysozoa</taxon>
        <taxon>Nematoda</taxon>
        <taxon>Enoplea</taxon>
        <taxon>Dorylaimia</taxon>
        <taxon>Mermithida</taxon>
        <taxon>Mermithoidea</taxon>
        <taxon>Mermithidae</taxon>
        <taxon>Romanomermis</taxon>
    </lineage>
</organism>
<keyword evidence="1" id="KW-1185">Reference proteome</keyword>
<name>A0A915I738_ROMCU</name>
<evidence type="ECO:0000313" key="1">
    <source>
        <dbReference type="Proteomes" id="UP000887565"/>
    </source>
</evidence>
<proteinExistence type="predicted"/>
<reference evidence="2" key="1">
    <citation type="submission" date="2022-11" db="UniProtKB">
        <authorList>
            <consortium name="WormBaseParasite"/>
        </authorList>
    </citation>
    <scope>IDENTIFICATION</scope>
</reference>